<accession>A0A4Y7TCZ3</accession>
<feature type="signal peptide" evidence="1">
    <location>
        <begin position="1"/>
        <end position="25"/>
    </location>
</feature>
<reference evidence="2 3" key="1">
    <citation type="journal article" date="2019" name="Nat. Ecol. Evol.">
        <title>Megaphylogeny resolves global patterns of mushroom evolution.</title>
        <authorList>
            <person name="Varga T."/>
            <person name="Krizsan K."/>
            <person name="Foldi C."/>
            <person name="Dima B."/>
            <person name="Sanchez-Garcia M."/>
            <person name="Sanchez-Ramirez S."/>
            <person name="Szollosi G.J."/>
            <person name="Szarkandi J.G."/>
            <person name="Papp V."/>
            <person name="Albert L."/>
            <person name="Andreopoulos W."/>
            <person name="Angelini C."/>
            <person name="Antonin V."/>
            <person name="Barry K.W."/>
            <person name="Bougher N.L."/>
            <person name="Buchanan P."/>
            <person name="Buyck B."/>
            <person name="Bense V."/>
            <person name="Catcheside P."/>
            <person name="Chovatia M."/>
            <person name="Cooper J."/>
            <person name="Damon W."/>
            <person name="Desjardin D."/>
            <person name="Finy P."/>
            <person name="Geml J."/>
            <person name="Haridas S."/>
            <person name="Hughes K."/>
            <person name="Justo A."/>
            <person name="Karasinski D."/>
            <person name="Kautmanova I."/>
            <person name="Kiss B."/>
            <person name="Kocsube S."/>
            <person name="Kotiranta H."/>
            <person name="LaButti K.M."/>
            <person name="Lechner B.E."/>
            <person name="Liimatainen K."/>
            <person name="Lipzen A."/>
            <person name="Lukacs Z."/>
            <person name="Mihaltcheva S."/>
            <person name="Morgado L.N."/>
            <person name="Niskanen T."/>
            <person name="Noordeloos M.E."/>
            <person name="Ohm R.A."/>
            <person name="Ortiz-Santana B."/>
            <person name="Ovrebo C."/>
            <person name="Racz N."/>
            <person name="Riley R."/>
            <person name="Savchenko A."/>
            <person name="Shiryaev A."/>
            <person name="Soop K."/>
            <person name="Spirin V."/>
            <person name="Szebenyi C."/>
            <person name="Tomsovsky M."/>
            <person name="Tulloss R.E."/>
            <person name="Uehling J."/>
            <person name="Grigoriev I.V."/>
            <person name="Vagvolgyi C."/>
            <person name="Papp T."/>
            <person name="Martin F.M."/>
            <person name="Miettinen O."/>
            <person name="Hibbett D.S."/>
            <person name="Nagy L.G."/>
        </authorList>
    </citation>
    <scope>NUCLEOTIDE SEQUENCE [LARGE SCALE GENOMIC DNA]</scope>
    <source>
        <strain evidence="2 3">FP101781</strain>
    </source>
</reference>
<proteinExistence type="predicted"/>
<name>A0A4Y7TCZ3_COPMI</name>
<feature type="chain" id="PRO_5021276133" description="Secreted protein" evidence="1">
    <location>
        <begin position="26"/>
        <end position="147"/>
    </location>
</feature>
<evidence type="ECO:0008006" key="4">
    <source>
        <dbReference type="Google" id="ProtNLM"/>
    </source>
</evidence>
<comment type="caution">
    <text evidence="2">The sequence shown here is derived from an EMBL/GenBank/DDBJ whole genome shotgun (WGS) entry which is preliminary data.</text>
</comment>
<keyword evidence="1" id="KW-0732">Signal</keyword>
<evidence type="ECO:0000313" key="3">
    <source>
        <dbReference type="Proteomes" id="UP000298030"/>
    </source>
</evidence>
<organism evidence="2 3">
    <name type="scientific">Coprinellus micaceus</name>
    <name type="common">Glistening ink-cap mushroom</name>
    <name type="synonym">Coprinus micaceus</name>
    <dbReference type="NCBI Taxonomy" id="71717"/>
    <lineage>
        <taxon>Eukaryota</taxon>
        <taxon>Fungi</taxon>
        <taxon>Dikarya</taxon>
        <taxon>Basidiomycota</taxon>
        <taxon>Agaricomycotina</taxon>
        <taxon>Agaricomycetes</taxon>
        <taxon>Agaricomycetidae</taxon>
        <taxon>Agaricales</taxon>
        <taxon>Agaricineae</taxon>
        <taxon>Psathyrellaceae</taxon>
        <taxon>Coprinellus</taxon>
    </lineage>
</organism>
<gene>
    <name evidence="2" type="ORF">FA13DRAFT_319628</name>
</gene>
<dbReference type="AlphaFoldDB" id="A0A4Y7TCZ3"/>
<dbReference type="EMBL" id="QPFP01000017">
    <property type="protein sequence ID" value="TEB32010.1"/>
    <property type="molecule type" value="Genomic_DNA"/>
</dbReference>
<keyword evidence="3" id="KW-1185">Reference proteome</keyword>
<evidence type="ECO:0000256" key="1">
    <source>
        <dbReference type="SAM" id="SignalP"/>
    </source>
</evidence>
<sequence>MCHRAEGLCLMVVSIWFLSLDASWACACGCVLVSDPGLETLAKGKTRTRMRETSLSGTVRQFCARRGELWERGSPRSRSTWWARRSVASNGLCVGGEGVVDCRERRECEWRKVEVVKVRGERIGQVDGRRLWFEAGDPNPNHRHQRR</sequence>
<protein>
    <recommendedName>
        <fullName evidence="4">Secreted protein</fullName>
    </recommendedName>
</protein>
<evidence type="ECO:0000313" key="2">
    <source>
        <dbReference type="EMBL" id="TEB32010.1"/>
    </source>
</evidence>
<dbReference type="Proteomes" id="UP000298030">
    <property type="component" value="Unassembled WGS sequence"/>
</dbReference>